<proteinExistence type="inferred from homology"/>
<dbReference type="Proteomes" id="UP001279681">
    <property type="component" value="Unassembled WGS sequence"/>
</dbReference>
<evidence type="ECO:0000256" key="4">
    <source>
        <dbReference type="ARBA" id="ARBA00037981"/>
    </source>
</evidence>
<name>A0ABU4WB82_9FUSO</name>
<comment type="similarity">
    <text evidence="4">Belongs to the oxidoreductase MdaB family.</text>
</comment>
<keyword evidence="6" id="KW-0560">Oxidoreductase</keyword>
<protein>
    <submittedName>
        <fullName evidence="6">NAD(P)H-dependent oxidoreductase</fullName>
        <ecNumber evidence="6">1.-.-.-</ecNumber>
    </submittedName>
</protein>
<dbReference type="InterPro" id="IPR003680">
    <property type="entry name" value="Flavodoxin_fold"/>
</dbReference>
<evidence type="ECO:0000259" key="5">
    <source>
        <dbReference type="Pfam" id="PF02525"/>
    </source>
</evidence>
<evidence type="ECO:0000313" key="6">
    <source>
        <dbReference type="EMBL" id="MDX8336807.1"/>
    </source>
</evidence>
<dbReference type="Gene3D" id="3.40.50.360">
    <property type="match status" value="1"/>
</dbReference>
<dbReference type="PANTHER" id="PTHR46305">
    <property type="match status" value="1"/>
</dbReference>
<keyword evidence="7" id="KW-1185">Reference proteome</keyword>
<dbReference type="EMBL" id="JAVIKH010000014">
    <property type="protein sequence ID" value="MDX8336807.1"/>
    <property type="molecule type" value="Genomic_DNA"/>
</dbReference>
<evidence type="ECO:0000256" key="3">
    <source>
        <dbReference type="ARBA" id="ARBA00022827"/>
    </source>
</evidence>
<evidence type="ECO:0000256" key="2">
    <source>
        <dbReference type="ARBA" id="ARBA00022630"/>
    </source>
</evidence>
<evidence type="ECO:0000313" key="7">
    <source>
        <dbReference type="Proteomes" id="UP001279681"/>
    </source>
</evidence>
<organism evidence="6 7">
    <name type="scientific">Candidatus Cetobacterium colombiensis</name>
    <dbReference type="NCBI Taxonomy" id="3073100"/>
    <lineage>
        <taxon>Bacteria</taxon>
        <taxon>Fusobacteriati</taxon>
        <taxon>Fusobacteriota</taxon>
        <taxon>Fusobacteriia</taxon>
        <taxon>Fusobacteriales</taxon>
        <taxon>Fusobacteriaceae</taxon>
        <taxon>Cetobacterium</taxon>
    </lineage>
</organism>
<accession>A0ABU4WB82</accession>
<gene>
    <name evidence="6" type="ORF">RFV38_09930</name>
</gene>
<feature type="domain" description="Flavodoxin-like fold" evidence="5">
    <location>
        <begin position="2"/>
        <end position="178"/>
    </location>
</feature>
<comment type="cofactor">
    <cofactor evidence="1">
        <name>FAD</name>
        <dbReference type="ChEBI" id="CHEBI:57692"/>
    </cofactor>
</comment>
<dbReference type="Pfam" id="PF02525">
    <property type="entry name" value="Flavodoxin_2"/>
    <property type="match status" value="1"/>
</dbReference>
<dbReference type="InterPro" id="IPR029039">
    <property type="entry name" value="Flavoprotein-like_sf"/>
</dbReference>
<comment type="caution">
    <text evidence="6">The sequence shown here is derived from an EMBL/GenBank/DDBJ whole genome shotgun (WGS) entry which is preliminary data.</text>
</comment>
<dbReference type="SUPFAM" id="SSF52218">
    <property type="entry name" value="Flavoproteins"/>
    <property type="match status" value="1"/>
</dbReference>
<dbReference type="GO" id="GO:0016491">
    <property type="term" value="F:oxidoreductase activity"/>
    <property type="evidence" value="ECO:0007669"/>
    <property type="project" value="UniProtKB-KW"/>
</dbReference>
<reference evidence="7" key="1">
    <citation type="submission" date="2023-07" db="EMBL/GenBank/DDBJ databases">
        <authorList>
            <person name="Colorado M.A."/>
            <person name="Villamil L.M."/>
            <person name="Melo J.F."/>
            <person name="Rodriguez J.A."/>
            <person name="Ruiz R.Y."/>
        </authorList>
    </citation>
    <scope>NUCLEOTIDE SEQUENCE [LARGE SCALE GENOMIC DNA]</scope>
    <source>
        <strain evidence="7">C33</strain>
    </source>
</reference>
<keyword evidence="2" id="KW-0285">Flavoprotein</keyword>
<dbReference type="RefSeq" id="WP_320314188.1">
    <property type="nucleotide sequence ID" value="NZ_JAVIKH010000014.1"/>
</dbReference>
<dbReference type="InterPro" id="IPR052397">
    <property type="entry name" value="NADPH-QR_MdaB"/>
</dbReference>
<evidence type="ECO:0000256" key="1">
    <source>
        <dbReference type="ARBA" id="ARBA00001974"/>
    </source>
</evidence>
<sequence length="183" mass="21340">MKNILIINGHEKYPFAEGRLNKTLMDKMVELLKEKYNLKTTVVQNGYEVQEEIDKFKWADIVIFQHPIFWFGLPGKFKTYIDQVYQYGVFFAGGEKYGSGGLFTSKKYMLSTTWNAPETAFNNKDKDEFLEGKSLDEALFNIHKIHQFCGMTPIKSFSCHNVVVAPEIDKYLKELENHIKENF</sequence>
<keyword evidence="3" id="KW-0274">FAD</keyword>
<dbReference type="PANTHER" id="PTHR46305:SF3">
    <property type="entry name" value="NADPH:QUINONE OXIDOREDUCTASE MDAB"/>
    <property type="match status" value="1"/>
</dbReference>
<dbReference type="EC" id="1.-.-.-" evidence="6"/>